<dbReference type="EMBL" id="CABVPN010000001">
    <property type="protein sequence ID" value="VWB09096.1"/>
    <property type="molecule type" value="Genomic_DNA"/>
</dbReference>
<accession>A0A6P2GWU7</accession>
<name>A0A6P2GWU7_9BURK</name>
<protein>
    <recommendedName>
        <fullName evidence="3">DUF4747 domain-containing protein</fullName>
    </recommendedName>
</protein>
<dbReference type="Proteomes" id="UP000494125">
    <property type="component" value="Unassembled WGS sequence"/>
</dbReference>
<dbReference type="InterPro" id="IPR031832">
    <property type="entry name" value="DUF4747"/>
</dbReference>
<gene>
    <name evidence="1" type="ORF">BDI24065_00249</name>
</gene>
<dbReference type="Pfam" id="PF15931">
    <property type="entry name" value="DUF4747"/>
    <property type="match status" value="1"/>
</dbReference>
<sequence>MAGFRYYNVQLLPINVHERGDVGKKGYQTFFAGLKQRVVKAVQDRRVEAIAYGLRSGLLFSAFTVEPADDYARGKFLKFDVAESVIDIYTSQTVFTASPGASAHPTYFRFAFDYDRHILAIEDTQGRLPSTGQLIKALSHLLEPVRSDLYPEYILTIDQLTASDAVQKVFKEAKGFRRVHVTVTFANSDKFVQSLQKELRDKNIHQVEHIEKASKGSLMDSPTEFGKFLLQIAQRYGNASINYVAGQGKTLKRKIFRMKDHPVRQILKEGKKETEPQFIDRVFQSIPGAEKKASAPVNDAHD</sequence>
<evidence type="ECO:0000313" key="1">
    <source>
        <dbReference type="EMBL" id="VWB09096.1"/>
    </source>
</evidence>
<proteinExistence type="predicted"/>
<organism evidence="1 2">
    <name type="scientific">Burkholderia diffusa</name>
    <dbReference type="NCBI Taxonomy" id="488732"/>
    <lineage>
        <taxon>Bacteria</taxon>
        <taxon>Pseudomonadati</taxon>
        <taxon>Pseudomonadota</taxon>
        <taxon>Betaproteobacteria</taxon>
        <taxon>Burkholderiales</taxon>
        <taxon>Burkholderiaceae</taxon>
        <taxon>Burkholderia</taxon>
        <taxon>Burkholderia cepacia complex</taxon>
    </lineage>
</organism>
<dbReference type="AlphaFoldDB" id="A0A6P2GWU7"/>
<reference evidence="1 2" key="1">
    <citation type="submission" date="2019-09" db="EMBL/GenBank/DDBJ databases">
        <authorList>
            <person name="Depoorter E."/>
        </authorList>
    </citation>
    <scope>NUCLEOTIDE SEQUENCE [LARGE SCALE GENOMIC DNA]</scope>
    <source>
        <strain evidence="1">LMG 24065</strain>
    </source>
</reference>
<keyword evidence="2" id="KW-1185">Reference proteome</keyword>
<evidence type="ECO:0000313" key="2">
    <source>
        <dbReference type="Proteomes" id="UP000494125"/>
    </source>
</evidence>
<evidence type="ECO:0008006" key="3">
    <source>
        <dbReference type="Google" id="ProtNLM"/>
    </source>
</evidence>